<accession>A0A249SMT5</accession>
<dbReference type="InterPro" id="IPR036291">
    <property type="entry name" value="NAD(P)-bd_dom_sf"/>
</dbReference>
<dbReference type="InterPro" id="IPR036721">
    <property type="entry name" value="RCK_C_sf"/>
</dbReference>
<dbReference type="PANTHER" id="PTHR43833">
    <property type="entry name" value="POTASSIUM CHANNEL PROTEIN 2-RELATED-RELATED"/>
    <property type="match status" value="1"/>
</dbReference>
<dbReference type="Gene3D" id="3.30.70.1450">
    <property type="entry name" value="Regulator of K+ conductance, C-terminal domain"/>
    <property type="match status" value="1"/>
</dbReference>
<sequence length="305" mass="34023">MAKKKSIAIIGVSNFSLSVIKTLVDKKQQVTVFDYDEDKLNLYLSEYEYGVDVVVLDSTNKIALAKNGIKAYDVVIVGVGTNIEAGLMTVLNLIDLECENIIARARDEKHKRILTALGLSDNQIILPDALAGNIVAARSMFNIDLDVDVQSIDEDFVSTTLSLTNHNIFNKTILSAGLSTTKDFNIIQIRRKGKILLPDDYTELKENDDVVVFARTTVINELAEKIQGGAKDKKDVNDELVIFDELENDNYKHLTKTVESKIKAETEFEPTAADDLFDSIIFDDNLNETIDTSNLEKNKKSLKNK</sequence>
<dbReference type="PROSITE" id="PS51201">
    <property type="entry name" value="RCK_N"/>
    <property type="match status" value="1"/>
</dbReference>
<feature type="domain" description="RCK C-terminal" evidence="2">
    <location>
        <begin position="144"/>
        <end position="228"/>
    </location>
</feature>
<dbReference type="STRING" id="1336232.GCA_000518825_00439"/>
<dbReference type="InterPro" id="IPR003148">
    <property type="entry name" value="RCK_N"/>
</dbReference>
<dbReference type="InterPro" id="IPR006037">
    <property type="entry name" value="RCK_C"/>
</dbReference>
<dbReference type="Pfam" id="PF02080">
    <property type="entry name" value="TrkA_C"/>
    <property type="match status" value="1"/>
</dbReference>
<evidence type="ECO:0000259" key="1">
    <source>
        <dbReference type="PROSITE" id="PS51201"/>
    </source>
</evidence>
<dbReference type="KEGG" id="mchc:CK556_00895"/>
<protein>
    <submittedName>
        <fullName evidence="3">TrkA family potassium uptake protein</fullName>
    </submittedName>
</protein>
<proteinExistence type="predicted"/>
<name>A0A249SMT5_9MOLU</name>
<dbReference type="PROSITE" id="PS51202">
    <property type="entry name" value="RCK_C"/>
    <property type="match status" value="1"/>
</dbReference>
<dbReference type="AlphaFoldDB" id="A0A249SMT5"/>
<dbReference type="RefSeq" id="WP_027875701.1">
    <property type="nucleotide sequence ID" value="NZ_CP023173.1"/>
</dbReference>
<dbReference type="EMBL" id="CP023173">
    <property type="protein sequence ID" value="ASZ08923.1"/>
    <property type="molecule type" value="Genomic_DNA"/>
</dbReference>
<dbReference type="Pfam" id="PF02254">
    <property type="entry name" value="TrkA_N"/>
    <property type="match status" value="1"/>
</dbReference>
<reference evidence="3 4" key="1">
    <citation type="submission" date="2017-08" db="EMBL/GenBank/DDBJ databases">
        <title>Complete Genome Sequence of Mesoplasma chauliocola.</title>
        <authorList>
            <person name="Knight T.F.Jr."/>
            <person name="Citino T."/>
        </authorList>
    </citation>
    <scope>NUCLEOTIDE SEQUENCE [LARGE SCALE GENOMIC DNA]</scope>
    <source>
        <strain evidence="3 4">CHPA-2</strain>
    </source>
</reference>
<dbReference type="InterPro" id="IPR050721">
    <property type="entry name" value="Trk_Ktr_HKT_K-transport"/>
</dbReference>
<dbReference type="GO" id="GO:0008324">
    <property type="term" value="F:monoatomic cation transmembrane transporter activity"/>
    <property type="evidence" value="ECO:0007669"/>
    <property type="project" value="InterPro"/>
</dbReference>
<evidence type="ECO:0000313" key="3">
    <source>
        <dbReference type="EMBL" id="ASZ08923.1"/>
    </source>
</evidence>
<dbReference type="PANTHER" id="PTHR43833:SF7">
    <property type="entry name" value="KTR SYSTEM POTASSIUM UPTAKE PROTEIN C"/>
    <property type="match status" value="1"/>
</dbReference>
<gene>
    <name evidence="3" type="ORF">CK556_00895</name>
</gene>
<dbReference type="GO" id="GO:0006813">
    <property type="term" value="P:potassium ion transport"/>
    <property type="evidence" value="ECO:0007669"/>
    <property type="project" value="InterPro"/>
</dbReference>
<keyword evidence="4" id="KW-1185">Reference proteome</keyword>
<feature type="domain" description="RCK N-terminal" evidence="1">
    <location>
        <begin position="4"/>
        <end position="126"/>
    </location>
</feature>
<dbReference type="Proteomes" id="UP000232229">
    <property type="component" value="Chromosome"/>
</dbReference>
<evidence type="ECO:0000259" key="2">
    <source>
        <dbReference type="PROSITE" id="PS51202"/>
    </source>
</evidence>
<evidence type="ECO:0000313" key="4">
    <source>
        <dbReference type="Proteomes" id="UP000232229"/>
    </source>
</evidence>
<organism evidence="3 4">
    <name type="scientific">Mesoplasma chauliocola</name>
    <dbReference type="NCBI Taxonomy" id="216427"/>
    <lineage>
        <taxon>Bacteria</taxon>
        <taxon>Bacillati</taxon>
        <taxon>Mycoplasmatota</taxon>
        <taxon>Mollicutes</taxon>
        <taxon>Entomoplasmatales</taxon>
        <taxon>Entomoplasmataceae</taxon>
        <taxon>Mesoplasma</taxon>
    </lineage>
</organism>
<dbReference type="SUPFAM" id="SSF116726">
    <property type="entry name" value="TrkA C-terminal domain-like"/>
    <property type="match status" value="1"/>
</dbReference>
<dbReference type="SUPFAM" id="SSF51735">
    <property type="entry name" value="NAD(P)-binding Rossmann-fold domains"/>
    <property type="match status" value="1"/>
</dbReference>
<dbReference type="Gene3D" id="3.40.50.720">
    <property type="entry name" value="NAD(P)-binding Rossmann-like Domain"/>
    <property type="match status" value="1"/>
</dbReference>